<evidence type="ECO:0000313" key="2">
    <source>
        <dbReference type="Proteomes" id="UP000501168"/>
    </source>
</evidence>
<dbReference type="KEGG" id="orb:IPMB12_02750"/>
<dbReference type="AlphaFoldDB" id="A0A6G9IA35"/>
<dbReference type="InParanoid" id="A0A6G9IA35"/>
<dbReference type="InterPro" id="IPR046516">
    <property type="entry name" value="DUF6694"/>
</dbReference>
<dbReference type="EMBL" id="CP050253">
    <property type="protein sequence ID" value="QIQ20692.1"/>
    <property type="molecule type" value="Genomic_DNA"/>
</dbReference>
<keyword evidence="2" id="KW-1185">Reference proteome</keyword>
<dbReference type="PROSITE" id="PS51257">
    <property type="entry name" value="PROKAR_LIPOPROTEIN"/>
    <property type="match status" value="1"/>
</dbReference>
<dbReference type="Proteomes" id="UP000501168">
    <property type="component" value="Chromosome"/>
</dbReference>
<dbReference type="Pfam" id="PF20404">
    <property type="entry name" value="DUF6694"/>
    <property type="match status" value="1"/>
</dbReference>
<gene>
    <name evidence="1" type="ORF">IPMB12_02750</name>
</gene>
<dbReference type="RefSeq" id="WP_166914724.1">
    <property type="nucleotide sequence ID" value="NZ_CP050253.1"/>
</dbReference>
<protein>
    <submittedName>
        <fullName evidence="1">Uncharacterized protein</fullName>
    </submittedName>
</protein>
<evidence type="ECO:0000313" key="1">
    <source>
        <dbReference type="EMBL" id="QIQ20692.1"/>
    </source>
</evidence>
<accession>A0A6G9IA35</accession>
<name>A0A6G9IA35_9GAMM</name>
<proteinExistence type="predicted"/>
<sequence>MKKLLIVLLCTVFLSACGEKRIDTSTKESFQQSILAVANDLNTEDKTAFEHALTKLGFEASAYAKGSQIQRYQFLTEKLNNKTAMEVIELYGVKE</sequence>
<reference evidence="1 2" key="1">
    <citation type="submission" date="2020-03" db="EMBL/GenBank/DDBJ databases">
        <title>Complete genome sequence of Orbus sp. IPMB12 (BCRC 80908).</title>
        <authorList>
            <person name="Lo W.-S."/>
            <person name="Chang T.-H."/>
            <person name="Kuo C.-H."/>
        </authorList>
    </citation>
    <scope>NUCLEOTIDE SEQUENCE [LARGE SCALE GENOMIC DNA]</scope>
    <source>
        <strain evidence="1 2">IPMB12</strain>
    </source>
</reference>
<organism evidence="1 2">
    <name type="scientific">Zophobihabitans entericus</name>
    <dbReference type="NCBI Taxonomy" id="1635327"/>
    <lineage>
        <taxon>Bacteria</taxon>
        <taxon>Pseudomonadati</taxon>
        <taxon>Pseudomonadota</taxon>
        <taxon>Gammaproteobacteria</taxon>
        <taxon>Orbales</taxon>
        <taxon>Orbaceae</taxon>
        <taxon>Zophobihabitans</taxon>
    </lineage>
</organism>